<evidence type="ECO:0000313" key="9">
    <source>
        <dbReference type="EMBL" id="PJF47456.1"/>
    </source>
</evidence>
<evidence type="ECO:0000256" key="7">
    <source>
        <dbReference type="SAM" id="Phobius"/>
    </source>
</evidence>
<organism evidence="9 10">
    <name type="scientific">Candidatus Thermofonsia Clade 3 bacterium</name>
    <dbReference type="NCBI Taxonomy" id="2364212"/>
    <lineage>
        <taxon>Bacteria</taxon>
        <taxon>Bacillati</taxon>
        <taxon>Chloroflexota</taxon>
        <taxon>Candidatus Thermofontia</taxon>
        <taxon>Candidatus Thermofonsia Clade 3</taxon>
    </lineage>
</organism>
<gene>
    <name evidence="9" type="ORF">CUN48_08600</name>
</gene>
<dbReference type="SUPFAM" id="SSF116726">
    <property type="entry name" value="TrkA C-terminal domain-like"/>
    <property type="match status" value="2"/>
</dbReference>
<dbReference type="GO" id="GO:0008324">
    <property type="term" value="F:monoatomic cation transmembrane transporter activity"/>
    <property type="evidence" value="ECO:0007669"/>
    <property type="project" value="InterPro"/>
</dbReference>
<dbReference type="EMBL" id="PGTN01000048">
    <property type="protein sequence ID" value="PJF47456.1"/>
    <property type="molecule type" value="Genomic_DNA"/>
</dbReference>
<dbReference type="GO" id="GO:0005886">
    <property type="term" value="C:plasma membrane"/>
    <property type="evidence" value="ECO:0007669"/>
    <property type="project" value="TreeGrafter"/>
</dbReference>
<feature type="transmembrane region" description="Helical" evidence="7">
    <location>
        <begin position="530"/>
        <end position="548"/>
    </location>
</feature>
<keyword evidence="2" id="KW-0813">Transport</keyword>
<dbReference type="Gene3D" id="3.30.70.1450">
    <property type="entry name" value="Regulator of K+ conductance, C-terminal domain"/>
    <property type="match status" value="2"/>
</dbReference>
<dbReference type="InterPro" id="IPR051679">
    <property type="entry name" value="DASS-Related_Transporters"/>
</dbReference>
<dbReference type="InterPro" id="IPR036721">
    <property type="entry name" value="RCK_C_sf"/>
</dbReference>
<dbReference type="PANTHER" id="PTHR43652">
    <property type="entry name" value="BASIC AMINO ACID ANTIPORTER YFCC-RELATED"/>
    <property type="match status" value="1"/>
</dbReference>
<comment type="subcellular location">
    <subcellularLocation>
        <location evidence="1">Membrane</location>
        <topology evidence="1">Multi-pass membrane protein</topology>
    </subcellularLocation>
</comment>
<proteinExistence type="predicted"/>
<feature type="transmembrane region" description="Helical" evidence="7">
    <location>
        <begin position="12"/>
        <end position="35"/>
    </location>
</feature>
<dbReference type="Proteomes" id="UP000230790">
    <property type="component" value="Unassembled WGS sequence"/>
</dbReference>
<dbReference type="InterPro" id="IPR004680">
    <property type="entry name" value="Cit_transptr-like_dom"/>
</dbReference>
<dbReference type="Pfam" id="PF02080">
    <property type="entry name" value="TrkA_C"/>
    <property type="match status" value="2"/>
</dbReference>
<keyword evidence="6 7" id="KW-0472">Membrane</keyword>
<dbReference type="Pfam" id="PF03600">
    <property type="entry name" value="CitMHS"/>
    <property type="match status" value="1"/>
</dbReference>
<comment type="caution">
    <text evidence="9">The sequence shown here is derived from an EMBL/GenBank/DDBJ whole genome shotgun (WGS) entry which is preliminary data.</text>
</comment>
<reference evidence="9 10" key="1">
    <citation type="submission" date="2017-11" db="EMBL/GenBank/DDBJ databases">
        <title>Evolution of Phototrophy in the Chloroflexi Phylum Driven by Horizontal Gene Transfer.</title>
        <authorList>
            <person name="Ward L.M."/>
            <person name="Hemp J."/>
            <person name="Shih P.M."/>
            <person name="Mcglynn S.E."/>
            <person name="Fischer W."/>
        </authorList>
    </citation>
    <scope>NUCLEOTIDE SEQUENCE [LARGE SCALE GENOMIC DNA]</scope>
    <source>
        <strain evidence="9">JP3_7</strain>
    </source>
</reference>
<evidence type="ECO:0000256" key="2">
    <source>
        <dbReference type="ARBA" id="ARBA00022448"/>
    </source>
</evidence>
<feature type="transmembrane region" description="Helical" evidence="7">
    <location>
        <begin position="470"/>
        <end position="488"/>
    </location>
</feature>
<dbReference type="PROSITE" id="PS51202">
    <property type="entry name" value="RCK_C"/>
    <property type="match status" value="2"/>
</dbReference>
<dbReference type="InterPro" id="IPR006037">
    <property type="entry name" value="RCK_C"/>
</dbReference>
<sequence length="615" mass="65040">MAVNWTNSLSLPVLTSISPVVALTLILAIAFALMLTDRLRPDLVAIGVALSLGLTGIIEPNEVFIGFSSSAVVTIIGIFILAQGLQRTGVTRAFGRVLAQANRGGERGMIALVMSSGACLSLFMNNIAAAAVLLPGAVDAVKRRKLIPSKIMMPMAFATSLGGMATLLTTANIVVSEALTVSGQRGYGLLDFVLVGVPVTLAGILFMLTLGRRLLPTRDPTALDPARANSHVLTESYELFQRLNRIRIPPTSSLVNQRIVDSGIGKQYGMSVMAVLRNGQTVLAPSPDEIIRAHDTLLVIGRRERAEQLRQYGAIVEPDSQFEGEITSDDVSLVEVIPAPRSRAIGQTLRQLRFREKFGASVLALWHGGRSVRTDLATLPLEFGDAMLVHGSREAISLLQSDSDFLVLRPPAAEESPVRADRAVVAVVILIAALTTAALDIVPIALATMLGALAMVLVGCLSMDEAYRAIDWRAVFLIAGMLPVSIAMQRTGAADELGRVITALLSGFGPVAVGAGLLTLTMLLTQVMSGQVTAVVLAPIAISTAQAIGSDPRAMAMFVALGCSLTFITPSAHPVNTFVMGAGGYQASDYPRVGVPLTLICVILIIALVTFVWRP</sequence>
<keyword evidence="3 7" id="KW-0812">Transmembrane</keyword>
<feature type="transmembrane region" description="Helical" evidence="7">
    <location>
        <begin position="151"/>
        <end position="175"/>
    </location>
</feature>
<keyword evidence="5 7" id="KW-1133">Transmembrane helix</keyword>
<name>A0A2M8QCC0_9CHLR</name>
<accession>A0A2M8QCC0</accession>
<dbReference type="AlphaFoldDB" id="A0A2M8QCC0"/>
<evidence type="ECO:0000256" key="1">
    <source>
        <dbReference type="ARBA" id="ARBA00004141"/>
    </source>
</evidence>
<evidence type="ECO:0000256" key="6">
    <source>
        <dbReference type="ARBA" id="ARBA00023136"/>
    </source>
</evidence>
<evidence type="ECO:0000256" key="4">
    <source>
        <dbReference type="ARBA" id="ARBA00022737"/>
    </source>
</evidence>
<feature type="transmembrane region" description="Helical" evidence="7">
    <location>
        <begin position="187"/>
        <end position="208"/>
    </location>
</feature>
<feature type="transmembrane region" description="Helical" evidence="7">
    <location>
        <begin position="593"/>
        <end position="613"/>
    </location>
</feature>
<evidence type="ECO:0000256" key="5">
    <source>
        <dbReference type="ARBA" id="ARBA00022989"/>
    </source>
</evidence>
<feature type="transmembrane region" description="Helical" evidence="7">
    <location>
        <begin position="425"/>
        <end position="458"/>
    </location>
</feature>
<keyword evidence="4" id="KW-0677">Repeat</keyword>
<feature type="domain" description="RCK C-terminal" evidence="8">
    <location>
        <begin position="230"/>
        <end position="315"/>
    </location>
</feature>
<protein>
    <submittedName>
        <fullName evidence="9">SLC13 family permease</fullName>
    </submittedName>
</protein>
<dbReference type="GO" id="GO:0006813">
    <property type="term" value="P:potassium ion transport"/>
    <property type="evidence" value="ECO:0007669"/>
    <property type="project" value="InterPro"/>
</dbReference>
<dbReference type="PANTHER" id="PTHR43652:SF1">
    <property type="entry name" value="RESPONSE REGULATOR"/>
    <property type="match status" value="1"/>
</dbReference>
<evidence type="ECO:0000313" key="10">
    <source>
        <dbReference type="Proteomes" id="UP000230790"/>
    </source>
</evidence>
<feature type="domain" description="RCK C-terminal" evidence="8">
    <location>
        <begin position="320"/>
        <end position="405"/>
    </location>
</feature>
<feature type="transmembrane region" description="Helical" evidence="7">
    <location>
        <begin position="500"/>
        <end position="524"/>
    </location>
</feature>
<evidence type="ECO:0000256" key="3">
    <source>
        <dbReference type="ARBA" id="ARBA00022692"/>
    </source>
</evidence>
<feature type="transmembrane region" description="Helical" evidence="7">
    <location>
        <begin position="42"/>
        <end position="58"/>
    </location>
</feature>
<evidence type="ECO:0000259" key="8">
    <source>
        <dbReference type="PROSITE" id="PS51202"/>
    </source>
</evidence>
<feature type="transmembrane region" description="Helical" evidence="7">
    <location>
        <begin position="64"/>
        <end position="82"/>
    </location>
</feature>
<feature type="transmembrane region" description="Helical" evidence="7">
    <location>
        <begin position="555"/>
        <end position="573"/>
    </location>
</feature>